<protein>
    <submittedName>
        <fullName evidence="2">Uncharacterized protein</fullName>
    </submittedName>
</protein>
<name>A0A2N0VEW1_9BACT</name>
<feature type="transmembrane region" description="Helical" evidence="1">
    <location>
        <begin position="20"/>
        <end position="43"/>
    </location>
</feature>
<feature type="transmembrane region" description="Helical" evidence="1">
    <location>
        <begin position="55"/>
        <end position="77"/>
    </location>
</feature>
<dbReference type="Pfam" id="PF03729">
    <property type="entry name" value="DUF308"/>
    <property type="match status" value="1"/>
</dbReference>
<keyword evidence="3" id="KW-1185">Reference proteome</keyword>
<feature type="transmembrane region" description="Helical" evidence="1">
    <location>
        <begin position="84"/>
        <end position="117"/>
    </location>
</feature>
<gene>
    <name evidence="2" type="ORF">CWD77_15120</name>
</gene>
<evidence type="ECO:0000256" key="1">
    <source>
        <dbReference type="SAM" id="Phobius"/>
    </source>
</evidence>
<sequence>MQFHFQISSTPQKSRERQILTALLALVTGALVLMYANFLYLIAGGYLIALGLMFMYARVPAFISGFPILAGVMIFIFPELIPYTFAIFLGFFGLMMVMAFQFAIMGFLTMIIAILILMNPDSVAYFIAAFMLLYGVSNLIRLFQDRNRKRDDNGDPDVIVQ</sequence>
<proteinExistence type="predicted"/>
<dbReference type="InterPro" id="IPR005325">
    <property type="entry name" value="DUF308_memb"/>
</dbReference>
<dbReference type="AlphaFoldDB" id="A0A2N0VEW1"/>
<dbReference type="Proteomes" id="UP000233398">
    <property type="component" value="Unassembled WGS sequence"/>
</dbReference>
<dbReference type="EMBL" id="PISP01000006">
    <property type="protein sequence ID" value="PKD42727.1"/>
    <property type="molecule type" value="Genomic_DNA"/>
</dbReference>
<organism evidence="2 3">
    <name type="scientific">Rhodohalobacter barkolensis</name>
    <dbReference type="NCBI Taxonomy" id="2053187"/>
    <lineage>
        <taxon>Bacteria</taxon>
        <taxon>Pseudomonadati</taxon>
        <taxon>Balneolota</taxon>
        <taxon>Balneolia</taxon>
        <taxon>Balneolales</taxon>
        <taxon>Balneolaceae</taxon>
        <taxon>Rhodohalobacter</taxon>
    </lineage>
</organism>
<accession>A0A2N0VEW1</accession>
<feature type="transmembrane region" description="Helical" evidence="1">
    <location>
        <begin position="123"/>
        <end position="143"/>
    </location>
</feature>
<keyword evidence="1" id="KW-0812">Transmembrane</keyword>
<keyword evidence="1" id="KW-0472">Membrane</keyword>
<reference evidence="2 3" key="1">
    <citation type="submission" date="2017-11" db="EMBL/GenBank/DDBJ databases">
        <title>Rhodohalobacter 15182 sp. nov., isolated from a salt lake.</title>
        <authorList>
            <person name="Han S."/>
        </authorList>
    </citation>
    <scope>NUCLEOTIDE SEQUENCE [LARGE SCALE GENOMIC DNA]</scope>
    <source>
        <strain evidence="2 3">15182</strain>
    </source>
</reference>
<comment type="caution">
    <text evidence="2">The sequence shown here is derived from an EMBL/GenBank/DDBJ whole genome shotgun (WGS) entry which is preliminary data.</text>
</comment>
<dbReference type="RefSeq" id="WP_101074422.1">
    <property type="nucleotide sequence ID" value="NZ_PISP01000006.1"/>
</dbReference>
<keyword evidence="1" id="KW-1133">Transmembrane helix</keyword>
<dbReference type="OrthoDB" id="1524787at2"/>
<evidence type="ECO:0000313" key="3">
    <source>
        <dbReference type="Proteomes" id="UP000233398"/>
    </source>
</evidence>
<evidence type="ECO:0000313" key="2">
    <source>
        <dbReference type="EMBL" id="PKD42727.1"/>
    </source>
</evidence>